<sequence>MSPRFFSSTGFLLRFVTRRISYPQHATRRPRGLIDQVIGAVVQNTPDRKFPVNPIQNVKENGHPVIIRLIFSCAMVFNYHDRGKAVQLKAVDEIGGAREAFCESVAEKGSSMGTYRFVSRWRLELSSSVLLLRCWLLLGLVSASYERKIDEESWKRKDNMPKRKLNDNKVELEDQTIESVRTLPETLAIWPVR</sequence>
<evidence type="ECO:0000313" key="2">
    <source>
        <dbReference type="Proteomes" id="UP000799755"/>
    </source>
</evidence>
<evidence type="ECO:0000313" key="1">
    <source>
        <dbReference type="EMBL" id="KAF2464198.1"/>
    </source>
</evidence>
<name>A0ACB6QC64_9PLEO</name>
<gene>
    <name evidence="1" type="ORF">BDR25DRAFT_361713</name>
</gene>
<organism evidence="1 2">
    <name type="scientific">Lindgomyces ingoldianus</name>
    <dbReference type="NCBI Taxonomy" id="673940"/>
    <lineage>
        <taxon>Eukaryota</taxon>
        <taxon>Fungi</taxon>
        <taxon>Dikarya</taxon>
        <taxon>Ascomycota</taxon>
        <taxon>Pezizomycotina</taxon>
        <taxon>Dothideomycetes</taxon>
        <taxon>Pleosporomycetidae</taxon>
        <taxon>Pleosporales</taxon>
        <taxon>Lindgomycetaceae</taxon>
        <taxon>Lindgomyces</taxon>
    </lineage>
</organism>
<proteinExistence type="predicted"/>
<dbReference type="Proteomes" id="UP000799755">
    <property type="component" value="Unassembled WGS sequence"/>
</dbReference>
<protein>
    <submittedName>
        <fullName evidence="1">Uncharacterized protein</fullName>
    </submittedName>
</protein>
<dbReference type="EMBL" id="MU003538">
    <property type="protein sequence ID" value="KAF2464198.1"/>
    <property type="molecule type" value="Genomic_DNA"/>
</dbReference>
<reference evidence="1" key="1">
    <citation type="journal article" date="2020" name="Stud. Mycol.">
        <title>101 Dothideomycetes genomes: a test case for predicting lifestyles and emergence of pathogens.</title>
        <authorList>
            <person name="Haridas S."/>
            <person name="Albert R."/>
            <person name="Binder M."/>
            <person name="Bloem J."/>
            <person name="Labutti K."/>
            <person name="Salamov A."/>
            <person name="Andreopoulos B."/>
            <person name="Baker S."/>
            <person name="Barry K."/>
            <person name="Bills G."/>
            <person name="Bluhm B."/>
            <person name="Cannon C."/>
            <person name="Castanera R."/>
            <person name="Culley D."/>
            <person name="Daum C."/>
            <person name="Ezra D."/>
            <person name="Gonzalez J."/>
            <person name="Henrissat B."/>
            <person name="Kuo A."/>
            <person name="Liang C."/>
            <person name="Lipzen A."/>
            <person name="Lutzoni F."/>
            <person name="Magnuson J."/>
            <person name="Mondo S."/>
            <person name="Nolan M."/>
            <person name="Ohm R."/>
            <person name="Pangilinan J."/>
            <person name="Park H.-J."/>
            <person name="Ramirez L."/>
            <person name="Alfaro M."/>
            <person name="Sun H."/>
            <person name="Tritt A."/>
            <person name="Yoshinaga Y."/>
            <person name="Zwiers L.-H."/>
            <person name="Turgeon B."/>
            <person name="Goodwin S."/>
            <person name="Spatafora J."/>
            <person name="Crous P."/>
            <person name="Grigoriev I."/>
        </authorList>
    </citation>
    <scope>NUCLEOTIDE SEQUENCE</scope>
    <source>
        <strain evidence="1">ATCC 200398</strain>
    </source>
</reference>
<accession>A0ACB6QC64</accession>
<comment type="caution">
    <text evidence="1">The sequence shown here is derived from an EMBL/GenBank/DDBJ whole genome shotgun (WGS) entry which is preliminary data.</text>
</comment>
<keyword evidence="2" id="KW-1185">Reference proteome</keyword>